<reference evidence="1 2" key="1">
    <citation type="journal article" date="2019" name="Sci. Rep.">
        <title>Orb-weaving spider Araneus ventricosus genome elucidates the spidroin gene catalogue.</title>
        <authorList>
            <person name="Kono N."/>
            <person name="Nakamura H."/>
            <person name="Ohtoshi R."/>
            <person name="Moran D.A.P."/>
            <person name="Shinohara A."/>
            <person name="Yoshida Y."/>
            <person name="Fujiwara M."/>
            <person name="Mori M."/>
            <person name="Tomita M."/>
            <person name="Arakawa K."/>
        </authorList>
    </citation>
    <scope>NUCLEOTIDE SEQUENCE [LARGE SCALE GENOMIC DNA]</scope>
</reference>
<evidence type="ECO:0000313" key="2">
    <source>
        <dbReference type="Proteomes" id="UP000499080"/>
    </source>
</evidence>
<dbReference type="Proteomes" id="UP000499080">
    <property type="component" value="Unassembled WGS sequence"/>
</dbReference>
<name>A0A4Y2JU57_ARAVE</name>
<accession>A0A4Y2JU57</accession>
<proteinExistence type="predicted"/>
<sequence>MECRGSEAILSQIREFNLTPRSCNLWKQFQDTIHERKPGQGRPRATTDTEDRYLSIIARRNRESFTWCREHRDWEYGSRPAASLMSPVQPKHRFLHVHMERRQGPCYHHSSPRNRPLWRRGLLWSGQASCWMATPPMSLERGTVTGEDREDLEPHVLPFRGVGPEFIFLMDEITRA</sequence>
<dbReference type="AlphaFoldDB" id="A0A4Y2JU57"/>
<protein>
    <submittedName>
        <fullName evidence="1">Uncharacterized protein</fullName>
    </submittedName>
</protein>
<dbReference type="EMBL" id="BGPR01111901">
    <property type="protein sequence ID" value="GBM93494.1"/>
    <property type="molecule type" value="Genomic_DNA"/>
</dbReference>
<gene>
    <name evidence="1" type="ORF">AVEN_193532_1</name>
</gene>
<comment type="caution">
    <text evidence="1">The sequence shown here is derived from an EMBL/GenBank/DDBJ whole genome shotgun (WGS) entry which is preliminary data.</text>
</comment>
<keyword evidence="2" id="KW-1185">Reference proteome</keyword>
<organism evidence="1 2">
    <name type="scientific">Araneus ventricosus</name>
    <name type="common">Orbweaver spider</name>
    <name type="synonym">Epeira ventricosa</name>
    <dbReference type="NCBI Taxonomy" id="182803"/>
    <lineage>
        <taxon>Eukaryota</taxon>
        <taxon>Metazoa</taxon>
        <taxon>Ecdysozoa</taxon>
        <taxon>Arthropoda</taxon>
        <taxon>Chelicerata</taxon>
        <taxon>Arachnida</taxon>
        <taxon>Araneae</taxon>
        <taxon>Araneomorphae</taxon>
        <taxon>Entelegynae</taxon>
        <taxon>Araneoidea</taxon>
        <taxon>Araneidae</taxon>
        <taxon>Araneus</taxon>
    </lineage>
</organism>
<evidence type="ECO:0000313" key="1">
    <source>
        <dbReference type="EMBL" id="GBM93494.1"/>
    </source>
</evidence>